<dbReference type="Proteomes" id="UP001159428">
    <property type="component" value="Unassembled WGS sequence"/>
</dbReference>
<feature type="signal peptide" evidence="1">
    <location>
        <begin position="1"/>
        <end position="18"/>
    </location>
</feature>
<reference evidence="2 3" key="1">
    <citation type="submission" date="2022-05" db="EMBL/GenBank/DDBJ databases">
        <authorList>
            <consortium name="Genoscope - CEA"/>
            <person name="William W."/>
        </authorList>
    </citation>
    <scope>NUCLEOTIDE SEQUENCE [LARGE SCALE GENOMIC DNA]</scope>
</reference>
<dbReference type="InterPro" id="IPR045860">
    <property type="entry name" value="Snake_toxin-like_sf"/>
</dbReference>
<dbReference type="AlphaFoldDB" id="A0AAU9W735"/>
<dbReference type="EMBL" id="CALNXJ010000009">
    <property type="protein sequence ID" value="CAH3103434.1"/>
    <property type="molecule type" value="Genomic_DNA"/>
</dbReference>
<proteinExistence type="predicted"/>
<feature type="chain" id="PRO_5043852176" evidence="1">
    <location>
        <begin position="19"/>
        <end position="110"/>
    </location>
</feature>
<evidence type="ECO:0000313" key="3">
    <source>
        <dbReference type="Proteomes" id="UP001159428"/>
    </source>
</evidence>
<evidence type="ECO:0000313" key="2">
    <source>
        <dbReference type="EMBL" id="CAH3103434.1"/>
    </source>
</evidence>
<comment type="caution">
    <text evidence="2">The sequence shown here is derived from an EMBL/GenBank/DDBJ whole genome shotgun (WGS) entry which is preliminary data.</text>
</comment>
<sequence length="110" mass="12558">MKKFMVTLLLASIWLTDAGENQDRLSCFDCRSFNSWEECGSREGEQRCQNGQDRCGLLSLGSSVHKIYMKGCFKDSDCINYQHPNWCSKNAAADPHCFSEIICCEHDFCN</sequence>
<organism evidence="2 3">
    <name type="scientific">Pocillopora meandrina</name>
    <dbReference type="NCBI Taxonomy" id="46732"/>
    <lineage>
        <taxon>Eukaryota</taxon>
        <taxon>Metazoa</taxon>
        <taxon>Cnidaria</taxon>
        <taxon>Anthozoa</taxon>
        <taxon>Hexacorallia</taxon>
        <taxon>Scleractinia</taxon>
        <taxon>Astrocoeniina</taxon>
        <taxon>Pocilloporidae</taxon>
        <taxon>Pocillopora</taxon>
    </lineage>
</organism>
<gene>
    <name evidence="2" type="ORF">PMEA_00035123</name>
</gene>
<dbReference type="SUPFAM" id="SSF57302">
    <property type="entry name" value="Snake toxin-like"/>
    <property type="match status" value="1"/>
</dbReference>
<keyword evidence="1" id="KW-0732">Signal</keyword>
<accession>A0AAU9W735</accession>
<evidence type="ECO:0000256" key="1">
    <source>
        <dbReference type="SAM" id="SignalP"/>
    </source>
</evidence>
<keyword evidence="3" id="KW-1185">Reference proteome</keyword>
<protein>
    <submittedName>
        <fullName evidence="2">Uncharacterized protein</fullName>
    </submittedName>
</protein>
<dbReference type="Gene3D" id="2.10.60.10">
    <property type="entry name" value="CD59"/>
    <property type="match status" value="1"/>
</dbReference>
<name>A0AAU9W735_9CNID</name>